<evidence type="ECO:0000313" key="3">
    <source>
        <dbReference type="Proteomes" id="UP000431901"/>
    </source>
</evidence>
<dbReference type="Proteomes" id="UP000431901">
    <property type="component" value="Unassembled WGS sequence"/>
</dbReference>
<evidence type="ECO:0000313" key="2">
    <source>
        <dbReference type="EMBL" id="MXQ62780.1"/>
    </source>
</evidence>
<dbReference type="AlphaFoldDB" id="A0A6I4W274"/>
<evidence type="ECO:0000256" key="1">
    <source>
        <dbReference type="SAM" id="Phobius"/>
    </source>
</evidence>
<keyword evidence="1" id="KW-0812">Transmembrane</keyword>
<gene>
    <name evidence="2" type="ORF">GQ466_01895</name>
</gene>
<dbReference type="RefSeq" id="WP_161101021.1">
    <property type="nucleotide sequence ID" value="NZ_JBHLYI010000002.1"/>
</dbReference>
<keyword evidence="1" id="KW-1133">Transmembrane helix</keyword>
<keyword evidence="1" id="KW-0472">Membrane</keyword>
<feature type="transmembrane region" description="Helical" evidence="1">
    <location>
        <begin position="189"/>
        <end position="211"/>
    </location>
</feature>
<reference evidence="2 3" key="1">
    <citation type="submission" date="2019-12" db="EMBL/GenBank/DDBJ databases">
        <title>Nocardia macrotermitis sp. nov. and Nocardia aurantia sp. nov., isolated from the gut of the fungus growing-termite Macrotermes natalensis.</title>
        <authorList>
            <person name="Christine B."/>
            <person name="Rene B."/>
        </authorList>
    </citation>
    <scope>NUCLEOTIDE SEQUENCE [LARGE SCALE GENOMIC DNA]</scope>
    <source>
        <strain evidence="2 3">DSM 102126</strain>
    </source>
</reference>
<comment type="caution">
    <text evidence="2">The sequence shown here is derived from an EMBL/GenBank/DDBJ whole genome shotgun (WGS) entry which is preliminary data.</text>
</comment>
<accession>A0A6I4W274</accession>
<dbReference type="EMBL" id="WUTW01000001">
    <property type="protein sequence ID" value="MXQ62780.1"/>
    <property type="molecule type" value="Genomic_DNA"/>
</dbReference>
<sequence>MTSRIVRRCRRTWLRIGVPAGDVADMTAELAADLAAAEADGRDPDSYVGGDPAGFARAWASERGVVPVRSRVGRLMAAGVLGGLPGALAGLFAVFGLQSETFAQVLGRGDRAVELPSNLLVAAQLAAAFFAWAGILGATSAVLRFHADALRRPTVRALAWVLPAAGVVAAVVVGGAARVLHYPYGTRYVLAEMIAPVVIVAAAVAGTRLGVTRRRRKPPGAETEPGEFHVAAEL</sequence>
<keyword evidence="3" id="KW-1185">Reference proteome</keyword>
<protein>
    <submittedName>
        <fullName evidence="2">Uncharacterized protein</fullName>
    </submittedName>
</protein>
<name>A0A6I4W274_9ACTN</name>
<feature type="transmembrane region" description="Helical" evidence="1">
    <location>
        <begin position="157"/>
        <end position="177"/>
    </location>
</feature>
<feature type="transmembrane region" description="Helical" evidence="1">
    <location>
        <begin position="75"/>
        <end position="99"/>
    </location>
</feature>
<feature type="transmembrane region" description="Helical" evidence="1">
    <location>
        <begin position="119"/>
        <end position="145"/>
    </location>
</feature>
<proteinExistence type="predicted"/>
<organism evidence="2 3">
    <name type="scientific">Actinomadura rayongensis</name>
    <dbReference type="NCBI Taxonomy" id="1429076"/>
    <lineage>
        <taxon>Bacteria</taxon>
        <taxon>Bacillati</taxon>
        <taxon>Actinomycetota</taxon>
        <taxon>Actinomycetes</taxon>
        <taxon>Streptosporangiales</taxon>
        <taxon>Thermomonosporaceae</taxon>
        <taxon>Actinomadura</taxon>
    </lineage>
</organism>